<comment type="caution">
    <text evidence="1">Lacks conserved residue(s) required for the propagation of feature annotation.</text>
</comment>
<dbReference type="PANTHER" id="PTHR15036">
    <property type="entry name" value="PIKACHURIN-LIKE PROTEIN"/>
    <property type="match status" value="1"/>
</dbReference>
<dbReference type="InterPro" id="IPR013320">
    <property type="entry name" value="ConA-like_dom_sf"/>
</dbReference>
<keyword evidence="3" id="KW-0472">Membrane</keyword>
<reference evidence="5" key="1">
    <citation type="submission" date="2021-03" db="EMBL/GenBank/DDBJ databases">
        <title>Chromosome level genome of the anhydrobiotic midge Polypedilum vanderplanki.</title>
        <authorList>
            <person name="Yoshida Y."/>
            <person name="Kikawada T."/>
            <person name="Gusev O."/>
        </authorList>
    </citation>
    <scope>NUCLEOTIDE SEQUENCE</scope>
    <source>
        <strain evidence="5">NIAS01</strain>
        <tissue evidence="5">Whole body or cell culture</tissue>
    </source>
</reference>
<evidence type="ECO:0000313" key="5">
    <source>
        <dbReference type="EMBL" id="KAG5671259.1"/>
    </source>
</evidence>
<feature type="compositionally biased region" description="Basic and acidic residues" evidence="2">
    <location>
        <begin position="476"/>
        <end position="486"/>
    </location>
</feature>
<feature type="compositionally biased region" description="Polar residues" evidence="2">
    <location>
        <begin position="250"/>
        <end position="259"/>
    </location>
</feature>
<feature type="compositionally biased region" description="Low complexity" evidence="2">
    <location>
        <begin position="602"/>
        <end position="614"/>
    </location>
</feature>
<dbReference type="InterPro" id="IPR050372">
    <property type="entry name" value="Neurexin-related_CASP"/>
</dbReference>
<protein>
    <recommendedName>
        <fullName evidence="4">Laminin G domain-containing protein</fullName>
    </recommendedName>
</protein>
<keyword evidence="6" id="KW-1185">Reference proteome</keyword>
<feature type="compositionally biased region" description="Polar residues" evidence="2">
    <location>
        <begin position="624"/>
        <end position="639"/>
    </location>
</feature>
<evidence type="ECO:0000313" key="6">
    <source>
        <dbReference type="Proteomes" id="UP001107558"/>
    </source>
</evidence>
<feature type="transmembrane region" description="Helical" evidence="3">
    <location>
        <begin position="513"/>
        <end position="536"/>
    </location>
</feature>
<feature type="domain" description="Laminin G" evidence="4">
    <location>
        <begin position="1"/>
        <end position="221"/>
    </location>
</feature>
<evidence type="ECO:0000256" key="1">
    <source>
        <dbReference type="PROSITE-ProRule" id="PRU00122"/>
    </source>
</evidence>
<dbReference type="EMBL" id="JADBJN010000003">
    <property type="protein sequence ID" value="KAG5671259.1"/>
    <property type="molecule type" value="Genomic_DNA"/>
</dbReference>
<feature type="compositionally biased region" description="Polar residues" evidence="2">
    <location>
        <begin position="282"/>
        <end position="293"/>
    </location>
</feature>
<dbReference type="CDD" id="cd00110">
    <property type="entry name" value="LamG"/>
    <property type="match status" value="1"/>
</dbReference>
<dbReference type="PROSITE" id="PS50025">
    <property type="entry name" value="LAM_G_DOMAIN"/>
    <property type="match status" value="1"/>
</dbReference>
<dbReference type="Pfam" id="PF02210">
    <property type="entry name" value="Laminin_G_2"/>
    <property type="match status" value="1"/>
</dbReference>
<evidence type="ECO:0000256" key="3">
    <source>
        <dbReference type="SAM" id="Phobius"/>
    </source>
</evidence>
<gene>
    <name evidence="5" type="ORF">PVAND_001467</name>
</gene>
<organism evidence="5 6">
    <name type="scientific">Polypedilum vanderplanki</name>
    <name type="common">Sleeping chironomid midge</name>
    <dbReference type="NCBI Taxonomy" id="319348"/>
    <lineage>
        <taxon>Eukaryota</taxon>
        <taxon>Metazoa</taxon>
        <taxon>Ecdysozoa</taxon>
        <taxon>Arthropoda</taxon>
        <taxon>Hexapoda</taxon>
        <taxon>Insecta</taxon>
        <taxon>Pterygota</taxon>
        <taxon>Neoptera</taxon>
        <taxon>Endopterygota</taxon>
        <taxon>Diptera</taxon>
        <taxon>Nematocera</taxon>
        <taxon>Chironomoidea</taxon>
        <taxon>Chironomidae</taxon>
        <taxon>Chironominae</taxon>
        <taxon>Polypedilum</taxon>
        <taxon>Polypedilum</taxon>
    </lineage>
</organism>
<feature type="compositionally biased region" description="Low complexity" evidence="2">
    <location>
        <begin position="584"/>
        <end position="594"/>
    </location>
</feature>
<feature type="compositionally biased region" description="Basic and acidic residues" evidence="2">
    <location>
        <begin position="658"/>
        <end position="667"/>
    </location>
</feature>
<dbReference type="Gene3D" id="2.60.120.200">
    <property type="match status" value="1"/>
</dbReference>
<dbReference type="Proteomes" id="UP001107558">
    <property type="component" value="Chromosome 3"/>
</dbReference>
<keyword evidence="3" id="KW-0812">Transmembrane</keyword>
<proteinExistence type="predicted"/>
<dbReference type="SMART" id="SM00282">
    <property type="entry name" value="LamG"/>
    <property type="match status" value="1"/>
</dbReference>
<feature type="region of interest" description="Disordered" evidence="2">
    <location>
        <begin position="407"/>
        <end position="438"/>
    </location>
</feature>
<accession>A0A9J6BPB9</accession>
<dbReference type="PANTHER" id="PTHR15036:SF89">
    <property type="entry name" value="NEUREXIN 1, ISOFORM F"/>
    <property type="match status" value="1"/>
</dbReference>
<comment type="caution">
    <text evidence="5">The sequence shown here is derived from an EMBL/GenBank/DDBJ whole genome shotgun (WGS) entry which is preliminary data.</text>
</comment>
<feature type="compositionally biased region" description="Low complexity" evidence="2">
    <location>
        <begin position="361"/>
        <end position="371"/>
    </location>
</feature>
<dbReference type="SUPFAM" id="SSF49899">
    <property type="entry name" value="Concanavalin A-like lectins/glucanases"/>
    <property type="match status" value="1"/>
</dbReference>
<evidence type="ECO:0000259" key="4">
    <source>
        <dbReference type="PROSITE" id="PS50025"/>
    </source>
</evidence>
<dbReference type="OrthoDB" id="6275838at2759"/>
<feature type="compositionally biased region" description="Polar residues" evidence="2">
    <location>
        <begin position="334"/>
        <end position="360"/>
    </location>
</feature>
<dbReference type="AlphaFoldDB" id="A0A9J6BPB9"/>
<keyword evidence="3" id="KW-1133">Transmembrane helix</keyword>
<dbReference type="InterPro" id="IPR001791">
    <property type="entry name" value="Laminin_G"/>
</dbReference>
<feature type="region of interest" description="Disordered" evidence="2">
    <location>
        <begin position="249"/>
        <end position="371"/>
    </location>
</feature>
<feature type="region of interest" description="Disordered" evidence="2">
    <location>
        <begin position="476"/>
        <end position="505"/>
    </location>
</feature>
<name>A0A9J6BPB9_POLVA</name>
<sequence length="667" mass="72785">MESVSYEFGAGRGLIQYQFPPGNQPDTEEDNIALGFITLKTDAILLRIESSNTQDYFELEIVEGNVFAVFNVGSQDLPLGEIGVKVNDNNYHVVRFTRRGGNATLQIDDYNVQNLHAQGHISTVFNSMSNIQVGGKVPKGASRSRIERAFAGVIAGLSINRLRILDLAAERDPQITIRGDVQLVTGVLDRNDLHHRMQQTPPSGYPGVMDDLIFSGAGSGCRGDDEDECMPPFENGSGDDLITPVYVPPTKQTVTQNKTKPNKSENEKLCDDEDCLHGSGSGEVTDSYSTPSVTMRVDSKDTSPDVSPHTTIDDKRTDTTMPDTTQPDEETIGSAGTTGLQETTHPHSPSSFGTSTTQFISSTSHGTSSYGTSTRIIEESTSTSAGTTTTTTTRGTTVYIPPQTETTIPYKETYPPEPSTTEDESNNEIIPPHQEEPTEYDDNIYEQPIPEPETEAPPLLPPIYNKPNRIDRIDNHNGAGHRDPSIFREQPTRIPPKNKNHGRINSEAEERTAMIIGIVAGALIAVILVILLVLWIKSNGDRSYKMEHDLKYGHGANAALLGHNSGHQSNAHHGVGSHHGNGSGQHHSSSSNQQHHQHNQHHSSSSYQHGNGYNHGSGYDASGESPNGLNGSLRQQQSSHYDRNGMSAGLVQPKAKRNSKDIKEWYV</sequence>
<evidence type="ECO:0000256" key="2">
    <source>
        <dbReference type="SAM" id="MobiDB-lite"/>
    </source>
</evidence>
<feature type="region of interest" description="Disordered" evidence="2">
    <location>
        <begin position="561"/>
        <end position="667"/>
    </location>
</feature>